<feature type="domain" description="FAD-binding" evidence="5">
    <location>
        <begin position="8"/>
        <end position="207"/>
    </location>
</feature>
<feature type="domain" description="FAD-binding" evidence="5">
    <location>
        <begin position="337"/>
        <end position="377"/>
    </location>
</feature>
<evidence type="ECO:0000313" key="6">
    <source>
        <dbReference type="EMBL" id="KAF2111967.1"/>
    </source>
</evidence>
<keyword evidence="1" id="KW-0285">Flavoprotein</keyword>
<evidence type="ECO:0000256" key="4">
    <source>
        <dbReference type="ARBA" id="ARBA00023033"/>
    </source>
</evidence>
<keyword evidence="3" id="KW-0560">Oxidoreductase</keyword>
<keyword evidence="7" id="KW-1185">Reference proteome</keyword>
<dbReference type="EMBL" id="ML977332">
    <property type="protein sequence ID" value="KAF2111967.1"/>
    <property type="molecule type" value="Genomic_DNA"/>
</dbReference>
<dbReference type="PANTHER" id="PTHR46972">
    <property type="entry name" value="MONOOXYGENASE ASQM-RELATED"/>
    <property type="match status" value="1"/>
</dbReference>
<dbReference type="Pfam" id="PF01494">
    <property type="entry name" value="FAD_binding_3"/>
    <property type="match status" value="2"/>
</dbReference>
<dbReference type="AlphaFoldDB" id="A0A6A5YZF3"/>
<protein>
    <recommendedName>
        <fullName evidence="5">FAD-binding domain-containing protein</fullName>
    </recommendedName>
</protein>
<dbReference type="PANTHER" id="PTHR46972:SF1">
    <property type="entry name" value="FAD DEPENDENT OXIDOREDUCTASE DOMAIN-CONTAINING PROTEIN"/>
    <property type="match status" value="1"/>
</dbReference>
<evidence type="ECO:0000256" key="1">
    <source>
        <dbReference type="ARBA" id="ARBA00022630"/>
    </source>
</evidence>
<keyword evidence="4" id="KW-0503">Monooxygenase</keyword>
<name>A0A6A5YZF3_9PLEO</name>
<evidence type="ECO:0000256" key="3">
    <source>
        <dbReference type="ARBA" id="ARBA00023002"/>
    </source>
</evidence>
<dbReference type="Proteomes" id="UP000799770">
    <property type="component" value="Unassembled WGS sequence"/>
</dbReference>
<dbReference type="Gene3D" id="3.50.50.60">
    <property type="entry name" value="FAD/NAD(P)-binding domain"/>
    <property type="match status" value="1"/>
</dbReference>
<dbReference type="SUPFAM" id="SSF51905">
    <property type="entry name" value="FAD/NAD(P)-binding domain"/>
    <property type="match status" value="1"/>
</dbReference>
<evidence type="ECO:0000259" key="5">
    <source>
        <dbReference type="Pfam" id="PF01494"/>
    </source>
</evidence>
<dbReference type="PRINTS" id="PR00420">
    <property type="entry name" value="RNGMNOXGNASE"/>
</dbReference>
<dbReference type="InterPro" id="IPR002938">
    <property type="entry name" value="FAD-bd"/>
</dbReference>
<accession>A0A6A5YZF3</accession>
<dbReference type="InterPro" id="IPR036188">
    <property type="entry name" value="FAD/NAD-bd_sf"/>
</dbReference>
<keyword evidence="2" id="KW-0274">FAD</keyword>
<proteinExistence type="predicted"/>
<dbReference type="GO" id="GO:0071949">
    <property type="term" value="F:FAD binding"/>
    <property type="evidence" value="ECO:0007669"/>
    <property type="project" value="InterPro"/>
</dbReference>
<evidence type="ECO:0000256" key="2">
    <source>
        <dbReference type="ARBA" id="ARBA00022827"/>
    </source>
</evidence>
<reference evidence="6" key="1">
    <citation type="journal article" date="2020" name="Stud. Mycol.">
        <title>101 Dothideomycetes genomes: a test case for predicting lifestyles and emergence of pathogens.</title>
        <authorList>
            <person name="Haridas S."/>
            <person name="Albert R."/>
            <person name="Binder M."/>
            <person name="Bloem J."/>
            <person name="Labutti K."/>
            <person name="Salamov A."/>
            <person name="Andreopoulos B."/>
            <person name="Baker S."/>
            <person name="Barry K."/>
            <person name="Bills G."/>
            <person name="Bluhm B."/>
            <person name="Cannon C."/>
            <person name="Castanera R."/>
            <person name="Culley D."/>
            <person name="Daum C."/>
            <person name="Ezra D."/>
            <person name="Gonzalez J."/>
            <person name="Henrissat B."/>
            <person name="Kuo A."/>
            <person name="Liang C."/>
            <person name="Lipzen A."/>
            <person name="Lutzoni F."/>
            <person name="Magnuson J."/>
            <person name="Mondo S."/>
            <person name="Nolan M."/>
            <person name="Ohm R."/>
            <person name="Pangilinan J."/>
            <person name="Park H.-J."/>
            <person name="Ramirez L."/>
            <person name="Alfaro M."/>
            <person name="Sun H."/>
            <person name="Tritt A."/>
            <person name="Yoshinaga Y."/>
            <person name="Zwiers L.-H."/>
            <person name="Turgeon B."/>
            <person name="Goodwin S."/>
            <person name="Spatafora J."/>
            <person name="Crous P."/>
            <person name="Grigoriev I."/>
        </authorList>
    </citation>
    <scope>NUCLEOTIDE SEQUENCE</scope>
    <source>
        <strain evidence="6">CBS 627.86</strain>
    </source>
</reference>
<dbReference type="OrthoDB" id="655030at2759"/>
<evidence type="ECO:0000313" key="7">
    <source>
        <dbReference type="Proteomes" id="UP000799770"/>
    </source>
</evidence>
<dbReference type="GO" id="GO:0004497">
    <property type="term" value="F:monooxygenase activity"/>
    <property type="evidence" value="ECO:0007669"/>
    <property type="project" value="UniProtKB-KW"/>
</dbReference>
<organism evidence="6 7">
    <name type="scientific">Lophiotrema nucula</name>
    <dbReference type="NCBI Taxonomy" id="690887"/>
    <lineage>
        <taxon>Eukaryota</taxon>
        <taxon>Fungi</taxon>
        <taxon>Dikarya</taxon>
        <taxon>Ascomycota</taxon>
        <taxon>Pezizomycotina</taxon>
        <taxon>Dothideomycetes</taxon>
        <taxon>Pleosporomycetidae</taxon>
        <taxon>Pleosporales</taxon>
        <taxon>Lophiotremataceae</taxon>
        <taxon>Lophiotrema</taxon>
    </lineage>
</organism>
<gene>
    <name evidence="6" type="ORF">BDV96DRAFT_580933</name>
</gene>
<sequence length="431" mass="46203">MASASDFKIAILGAGPAGLTLASLLTASTHAFNFTVFERRDKPDPANVDIPSGSLDLQEEFGLAAVKACGLHSHFLEFDSGCTEQTKITDRNGTVLLDKVGEGRPEISRNALTQLLLSGVPPDKIRWNTKVLSVTPADGKEKGVVEFTDGKSPFLTETFDLIVGADGAWSRARTAIPGAAQPIYSGAIAVTLDVPNLQERHPDLDVLLGGGTFAACGDGKVLLTQRAPNHTARLYLFIHSNCQAETREQFKDSSHDGKFGPDPALTAHRLISTLPTNHKNLKDFLLSDPDFFPVWPENIKHLIAVTCDAQPADAKVDVAPLYMLPLDPFPHPHTPGLALVGDAAHLLTPFAGKGVNTAMADTMYLAKQLDALFSSASAEGTFEEKLDNALIAFEEESHAKGKAAMVLTWMSLLLSYEEGAPARLVKVMASK</sequence>